<dbReference type="PROSITE" id="PS51747">
    <property type="entry name" value="CYT_DCMP_DEAMINASES_2"/>
    <property type="match status" value="1"/>
</dbReference>
<proteinExistence type="predicted"/>
<dbReference type="EMBL" id="FPAG01000010">
    <property type="protein sequence ID" value="SFT14780.1"/>
    <property type="molecule type" value="Genomic_DNA"/>
</dbReference>
<gene>
    <name evidence="2" type="ORF">SAMN04487906_3236</name>
</gene>
<dbReference type="CDD" id="cd01285">
    <property type="entry name" value="nucleoside_deaminase"/>
    <property type="match status" value="1"/>
</dbReference>
<evidence type="ECO:0000313" key="2">
    <source>
        <dbReference type="EMBL" id="SFT14780.1"/>
    </source>
</evidence>
<dbReference type="GO" id="GO:0002100">
    <property type="term" value="P:tRNA wobble adenosine to inosine editing"/>
    <property type="evidence" value="ECO:0007669"/>
    <property type="project" value="InterPro"/>
</dbReference>
<dbReference type="GO" id="GO:0052717">
    <property type="term" value="F:tRNA-specific adenosine-34 deaminase activity"/>
    <property type="evidence" value="ECO:0007669"/>
    <property type="project" value="UniProtKB-EC"/>
</dbReference>
<dbReference type="AlphaFoldDB" id="A0A1I6VM40"/>
<dbReference type="InterPro" id="IPR002125">
    <property type="entry name" value="CMP_dCMP_dom"/>
</dbReference>
<reference evidence="2 3" key="1">
    <citation type="submission" date="2016-10" db="EMBL/GenBank/DDBJ databases">
        <authorList>
            <person name="de Groot N.N."/>
        </authorList>
    </citation>
    <scope>NUCLEOTIDE SEQUENCE [LARGE SCALE GENOMIC DNA]</scope>
    <source>
        <strain evidence="2 3">CGMCC 1.6114</strain>
    </source>
</reference>
<dbReference type="InterPro" id="IPR016193">
    <property type="entry name" value="Cytidine_deaminase-like"/>
</dbReference>
<feature type="domain" description="CMP/dCMP-type deaminase" evidence="1">
    <location>
        <begin position="16"/>
        <end position="125"/>
    </location>
</feature>
<evidence type="ECO:0000259" key="1">
    <source>
        <dbReference type="PROSITE" id="PS51747"/>
    </source>
</evidence>
<dbReference type="PANTHER" id="PTHR11079:SF179">
    <property type="entry name" value="TRNA(ADENINE(34)) DEAMINASE, CHLOROPLASTIC"/>
    <property type="match status" value="1"/>
</dbReference>
<dbReference type="GO" id="GO:0046872">
    <property type="term" value="F:metal ion binding"/>
    <property type="evidence" value="ECO:0007669"/>
    <property type="project" value="UniProtKB-KW"/>
</dbReference>
<dbReference type="SUPFAM" id="SSF53927">
    <property type="entry name" value="Cytidine deaminase-like"/>
    <property type="match status" value="1"/>
</dbReference>
<sequence>MDHNFQMEESFSNNDRFHQKYLLRCVELAKKALEAGDKPFGSILVNKEGTILAEARNRVNEIHSLSHPEFELAQWALENLTPIERKQSILYTSGEHCPMCAGANGWAGIGKIVYASSAAQLSIWLKGLQINDLPLNLIPIQEIIKDVEIVGPFESFYHQIKTLHFQYYSRQKKI</sequence>
<name>A0A1I6VM40_9FLAO</name>
<dbReference type="Pfam" id="PF14437">
    <property type="entry name" value="MafB19-deam"/>
    <property type="match status" value="1"/>
</dbReference>
<dbReference type="RefSeq" id="WP_200909603.1">
    <property type="nucleotide sequence ID" value="NZ_FPAG01000010.1"/>
</dbReference>
<dbReference type="InterPro" id="IPR058535">
    <property type="entry name" value="MafB19-deam"/>
</dbReference>
<dbReference type="Proteomes" id="UP000183209">
    <property type="component" value="Unassembled WGS sequence"/>
</dbReference>
<protein>
    <submittedName>
        <fullName evidence="2">Cytidine and deoxycytidylate deaminase zinc-binding region</fullName>
    </submittedName>
</protein>
<accession>A0A1I6VM40</accession>
<dbReference type="Gene3D" id="3.40.140.10">
    <property type="entry name" value="Cytidine Deaminase, domain 2"/>
    <property type="match status" value="1"/>
</dbReference>
<organism evidence="2 3">
    <name type="scientific">Zhouia amylolytica</name>
    <dbReference type="NCBI Taxonomy" id="376730"/>
    <lineage>
        <taxon>Bacteria</taxon>
        <taxon>Pseudomonadati</taxon>
        <taxon>Bacteroidota</taxon>
        <taxon>Flavobacteriia</taxon>
        <taxon>Flavobacteriales</taxon>
        <taxon>Flavobacteriaceae</taxon>
        <taxon>Zhouia</taxon>
    </lineage>
</organism>
<dbReference type="PANTHER" id="PTHR11079">
    <property type="entry name" value="CYTOSINE DEAMINASE FAMILY MEMBER"/>
    <property type="match status" value="1"/>
</dbReference>
<evidence type="ECO:0000313" key="3">
    <source>
        <dbReference type="Proteomes" id="UP000183209"/>
    </source>
</evidence>